<dbReference type="RefSeq" id="WP_118095164.1">
    <property type="nucleotide sequence ID" value="NZ_QSIO01000001.1"/>
</dbReference>
<dbReference type="InterPro" id="IPR011990">
    <property type="entry name" value="TPR-like_helical_dom_sf"/>
</dbReference>
<dbReference type="GO" id="GO:0003700">
    <property type="term" value="F:DNA-binding transcription factor activity"/>
    <property type="evidence" value="ECO:0007669"/>
    <property type="project" value="TreeGrafter"/>
</dbReference>
<protein>
    <submittedName>
        <fullName evidence="3">XRE family transcriptional regulator</fullName>
    </submittedName>
</protein>
<proteinExistence type="predicted"/>
<dbReference type="Pfam" id="PF18710">
    <property type="entry name" value="ComR_TPR"/>
    <property type="match status" value="1"/>
</dbReference>
<dbReference type="SUPFAM" id="SSF47413">
    <property type="entry name" value="lambda repressor-like DNA-binding domains"/>
    <property type="match status" value="1"/>
</dbReference>
<dbReference type="Proteomes" id="UP000285773">
    <property type="component" value="Unassembled WGS sequence"/>
</dbReference>
<dbReference type="AlphaFoldDB" id="A0A414CL54"/>
<evidence type="ECO:0000313" key="4">
    <source>
        <dbReference type="Proteomes" id="UP000285773"/>
    </source>
</evidence>
<dbReference type="InterPro" id="IPR050807">
    <property type="entry name" value="TransReg_Diox_bact_type"/>
</dbReference>
<sequence>MTDLKKKIGKKIKAARLNSGQTQADVCDDESELTIRQLARIENGQAMPTVPKLMILSKKLGVSIQSIVDIEKIEIPKSYLKLKRELIDVPTYADKDRIKRKEEILEKIGEEFYDDLPEEEQLLVDVIQARFDVYASSDTSYGVVLLEEYFQQILKKTSFSVNDLLIIELYFFCCAVNLEDKKYFDELADKTLRFTDYEDKDCLVQLEKILLVLLAQLEEKNTLKYIKCFEEIIQVTRHFFYKAIIYMFKAKYVLRVEQDEEKAKELYGKAVTFAELLDDDILVKRILEEKKSDFS</sequence>
<comment type="caution">
    <text evidence="3">The sequence shown here is derived from an EMBL/GenBank/DDBJ whole genome shotgun (WGS) entry which is preliminary data.</text>
</comment>
<dbReference type="PROSITE" id="PS50943">
    <property type="entry name" value="HTH_CROC1"/>
    <property type="match status" value="1"/>
</dbReference>
<evidence type="ECO:0000256" key="1">
    <source>
        <dbReference type="ARBA" id="ARBA00023125"/>
    </source>
</evidence>
<dbReference type="InterPro" id="IPR001387">
    <property type="entry name" value="Cro/C1-type_HTH"/>
</dbReference>
<dbReference type="PANTHER" id="PTHR46797">
    <property type="entry name" value="HTH-TYPE TRANSCRIPTIONAL REGULATOR"/>
    <property type="match status" value="1"/>
</dbReference>
<reference evidence="3 4" key="1">
    <citation type="submission" date="2018-08" db="EMBL/GenBank/DDBJ databases">
        <title>A genome reference for cultivated species of the human gut microbiota.</title>
        <authorList>
            <person name="Zou Y."/>
            <person name="Xue W."/>
            <person name="Luo G."/>
        </authorList>
    </citation>
    <scope>NUCLEOTIDE SEQUENCE [LARGE SCALE GENOMIC DNA]</scope>
    <source>
        <strain evidence="3 4">AM33-3BH</strain>
    </source>
</reference>
<feature type="domain" description="HTH cro/C1-type" evidence="2">
    <location>
        <begin position="12"/>
        <end position="67"/>
    </location>
</feature>
<dbReference type="Pfam" id="PF01381">
    <property type="entry name" value="HTH_3"/>
    <property type="match status" value="1"/>
</dbReference>
<dbReference type="InterPro" id="IPR010982">
    <property type="entry name" value="Lambda_DNA-bd_dom_sf"/>
</dbReference>
<organism evidence="3 4">
    <name type="scientific">Streptococcus parasanguinis</name>
    <dbReference type="NCBI Taxonomy" id="1318"/>
    <lineage>
        <taxon>Bacteria</taxon>
        <taxon>Bacillati</taxon>
        <taxon>Bacillota</taxon>
        <taxon>Bacilli</taxon>
        <taxon>Lactobacillales</taxon>
        <taxon>Streptococcaceae</taxon>
        <taxon>Streptococcus</taxon>
    </lineage>
</organism>
<gene>
    <name evidence="3" type="ORF">DW820_01210</name>
</gene>
<dbReference type="CDD" id="cd00093">
    <property type="entry name" value="HTH_XRE"/>
    <property type="match status" value="1"/>
</dbReference>
<evidence type="ECO:0000313" key="3">
    <source>
        <dbReference type="EMBL" id="RHC95779.1"/>
    </source>
</evidence>
<dbReference type="EMBL" id="QSIO01000001">
    <property type="protein sequence ID" value="RHC95779.1"/>
    <property type="molecule type" value="Genomic_DNA"/>
</dbReference>
<dbReference type="SMART" id="SM00530">
    <property type="entry name" value="HTH_XRE"/>
    <property type="match status" value="1"/>
</dbReference>
<dbReference type="GO" id="GO:0005829">
    <property type="term" value="C:cytosol"/>
    <property type="evidence" value="ECO:0007669"/>
    <property type="project" value="TreeGrafter"/>
</dbReference>
<dbReference type="InterPro" id="IPR040799">
    <property type="entry name" value="ComR_TPR"/>
</dbReference>
<evidence type="ECO:0000259" key="2">
    <source>
        <dbReference type="PROSITE" id="PS50943"/>
    </source>
</evidence>
<name>A0A414CL54_STRPA</name>
<dbReference type="Gene3D" id="1.25.40.10">
    <property type="entry name" value="Tetratricopeptide repeat domain"/>
    <property type="match status" value="1"/>
</dbReference>
<accession>A0A414CL54</accession>
<dbReference type="GO" id="GO:0003677">
    <property type="term" value="F:DNA binding"/>
    <property type="evidence" value="ECO:0007669"/>
    <property type="project" value="UniProtKB-KW"/>
</dbReference>
<keyword evidence="1" id="KW-0238">DNA-binding</keyword>
<dbReference type="PANTHER" id="PTHR46797:SF1">
    <property type="entry name" value="METHYLPHOSPHONATE SYNTHASE"/>
    <property type="match status" value="1"/>
</dbReference>